<sequence>MNSAGRGEMSRALVNASPNVSPIGMSRNVTSRTAAGTSMSSAVVVDEREPGRDFLFRVVMAEAFSAAVMVVISVTHWK</sequence>
<proteinExistence type="predicted"/>
<protein>
    <submittedName>
        <fullName evidence="2">Uncharacterized protein</fullName>
    </submittedName>
</protein>
<keyword evidence="1" id="KW-1133">Transmembrane helix</keyword>
<evidence type="ECO:0000256" key="1">
    <source>
        <dbReference type="SAM" id="Phobius"/>
    </source>
</evidence>
<dbReference type="Proteomes" id="UP001501468">
    <property type="component" value="Unassembled WGS sequence"/>
</dbReference>
<dbReference type="EMBL" id="BAABDC010000001">
    <property type="protein sequence ID" value="GAA3694646.1"/>
    <property type="molecule type" value="Genomic_DNA"/>
</dbReference>
<keyword evidence="1" id="KW-0812">Transmembrane</keyword>
<accession>A0ABP7CU96</accession>
<gene>
    <name evidence="2" type="ORF">GCM10022399_09010</name>
</gene>
<keyword evidence="3" id="KW-1185">Reference proteome</keyword>
<keyword evidence="1" id="KW-0472">Membrane</keyword>
<comment type="caution">
    <text evidence="2">The sequence shown here is derived from an EMBL/GenBank/DDBJ whole genome shotgun (WGS) entry which is preliminary data.</text>
</comment>
<feature type="transmembrane region" description="Helical" evidence="1">
    <location>
        <begin position="54"/>
        <end position="74"/>
    </location>
</feature>
<evidence type="ECO:0000313" key="2">
    <source>
        <dbReference type="EMBL" id="GAA3694646.1"/>
    </source>
</evidence>
<name>A0ABP7CU96_9MICO</name>
<reference evidence="3" key="1">
    <citation type="journal article" date="2019" name="Int. J. Syst. Evol. Microbiol.">
        <title>The Global Catalogue of Microorganisms (GCM) 10K type strain sequencing project: providing services to taxonomists for standard genome sequencing and annotation.</title>
        <authorList>
            <consortium name="The Broad Institute Genomics Platform"/>
            <consortium name="The Broad Institute Genome Sequencing Center for Infectious Disease"/>
            <person name="Wu L."/>
            <person name="Ma J."/>
        </authorList>
    </citation>
    <scope>NUCLEOTIDE SEQUENCE [LARGE SCALE GENOMIC DNA]</scope>
    <source>
        <strain evidence="3">JCM 17125</strain>
    </source>
</reference>
<evidence type="ECO:0000313" key="3">
    <source>
        <dbReference type="Proteomes" id="UP001501468"/>
    </source>
</evidence>
<organism evidence="2 3">
    <name type="scientific">Terrabacter ginsenosidimutans</name>
    <dbReference type="NCBI Taxonomy" id="490575"/>
    <lineage>
        <taxon>Bacteria</taxon>
        <taxon>Bacillati</taxon>
        <taxon>Actinomycetota</taxon>
        <taxon>Actinomycetes</taxon>
        <taxon>Micrococcales</taxon>
        <taxon>Intrasporangiaceae</taxon>
        <taxon>Terrabacter</taxon>
    </lineage>
</organism>